<evidence type="ECO:0000256" key="2">
    <source>
        <dbReference type="SAM" id="SignalP"/>
    </source>
</evidence>
<organism evidence="4 5">
    <name type="scientific">Parambassis ranga</name>
    <name type="common">Indian glassy fish</name>
    <dbReference type="NCBI Taxonomy" id="210632"/>
    <lineage>
        <taxon>Eukaryota</taxon>
        <taxon>Metazoa</taxon>
        <taxon>Chordata</taxon>
        <taxon>Craniata</taxon>
        <taxon>Vertebrata</taxon>
        <taxon>Euteleostomi</taxon>
        <taxon>Actinopterygii</taxon>
        <taxon>Neopterygii</taxon>
        <taxon>Teleostei</taxon>
        <taxon>Neoteleostei</taxon>
        <taxon>Acanthomorphata</taxon>
        <taxon>Ovalentaria</taxon>
        <taxon>Ambassidae</taxon>
        <taxon>Parambassis</taxon>
    </lineage>
</organism>
<keyword evidence="2" id="KW-0732">Signal</keyword>
<keyword evidence="4" id="KW-1185">Reference proteome</keyword>
<dbReference type="Pfam" id="PF00059">
    <property type="entry name" value="Lectin_C"/>
    <property type="match status" value="1"/>
</dbReference>
<dbReference type="RefSeq" id="XP_028256540.1">
    <property type="nucleotide sequence ID" value="XM_028400739.1"/>
</dbReference>
<evidence type="ECO:0000313" key="4">
    <source>
        <dbReference type="Proteomes" id="UP000515145"/>
    </source>
</evidence>
<feature type="domain" description="C-type lectin" evidence="3">
    <location>
        <begin position="351"/>
        <end position="471"/>
    </location>
</feature>
<evidence type="ECO:0000313" key="5">
    <source>
        <dbReference type="RefSeq" id="XP_028256540.1"/>
    </source>
</evidence>
<dbReference type="SMART" id="SM00034">
    <property type="entry name" value="CLECT"/>
    <property type="match status" value="1"/>
</dbReference>
<dbReference type="InterPro" id="IPR001304">
    <property type="entry name" value="C-type_lectin-like"/>
</dbReference>
<name>A0A6P7HLN4_9TELE</name>
<dbReference type="InterPro" id="IPR050111">
    <property type="entry name" value="C-type_lectin/snaclec_domain"/>
</dbReference>
<dbReference type="InterPro" id="IPR016187">
    <property type="entry name" value="CTDL_fold"/>
</dbReference>
<sequence length="476" mass="52763">MIELVVLFLTLSGLQAAPIAAPRALQESSSTYRLPDGFRQGTEHYDVRDGIPDDFRQGTEPSRRVLVDLNTGLAQEVVSEMERRAAVYSGSGEMERRAWLTDEVPADVPSQRNGGGWVRMEEPSTSYLLAGFRQGTEPKMSIPDGFRQGTEPKMSIPDGFRQGTEPKMSIPDGFRQGTEPKMSIPDGFRQGTEPKMSIPDGFRQGTEPKMSIPDGFRQGTEPKMSISVGFKQGTEQSYHIPEGFKQGTEPSLQIPEGFRQGTEPILRIPQGFRQGTEPILRIPQGFRQGTEPVLTVSKGFRQETHPSSQIPEDFRQGTEPILTIPKGFRQGTEPSTHSVHTQTVACKGEIINENCYEFNPTPLSFKHAQSTCRALAPNAELASVTSRDLHSRLVSLVTKGGGTNPVLTWLGAMVEEQQASWLDGSEWTYSDWMPGHPNVHTDKPVCVEMFKIDESWWTASDCELERASICSYPISA</sequence>
<evidence type="ECO:0000259" key="3">
    <source>
        <dbReference type="PROSITE" id="PS50041"/>
    </source>
</evidence>
<dbReference type="PROSITE" id="PS50041">
    <property type="entry name" value="C_TYPE_LECTIN_2"/>
    <property type="match status" value="1"/>
</dbReference>
<accession>A0A6P7HLN4</accession>
<gene>
    <name evidence="5" type="primary">LOC114432617</name>
</gene>
<dbReference type="Proteomes" id="UP000515145">
    <property type="component" value="Chromosome 2"/>
</dbReference>
<dbReference type="AlphaFoldDB" id="A0A6P7HLN4"/>
<dbReference type="GeneID" id="114432617"/>
<dbReference type="PANTHER" id="PTHR22803">
    <property type="entry name" value="MANNOSE, PHOSPHOLIPASE, LECTIN RECEPTOR RELATED"/>
    <property type="match status" value="1"/>
</dbReference>
<dbReference type="Gene3D" id="3.10.100.10">
    <property type="entry name" value="Mannose-Binding Protein A, subunit A"/>
    <property type="match status" value="1"/>
</dbReference>
<reference evidence="5" key="1">
    <citation type="submission" date="2025-08" db="UniProtKB">
        <authorList>
            <consortium name="RefSeq"/>
        </authorList>
    </citation>
    <scope>IDENTIFICATION</scope>
</reference>
<proteinExistence type="predicted"/>
<feature type="region of interest" description="Disordered" evidence="1">
    <location>
        <begin position="136"/>
        <end position="218"/>
    </location>
</feature>
<dbReference type="InterPro" id="IPR016186">
    <property type="entry name" value="C-type_lectin-like/link_sf"/>
</dbReference>
<dbReference type="SUPFAM" id="SSF56436">
    <property type="entry name" value="C-type lectin-like"/>
    <property type="match status" value="1"/>
</dbReference>
<protein>
    <submittedName>
        <fullName evidence="5">Uncharacterized protein LOC114432617 isoform X2</fullName>
    </submittedName>
</protein>
<evidence type="ECO:0000256" key="1">
    <source>
        <dbReference type="SAM" id="MobiDB-lite"/>
    </source>
</evidence>
<feature type="chain" id="PRO_5028088706" evidence="2">
    <location>
        <begin position="17"/>
        <end position="476"/>
    </location>
</feature>
<feature type="signal peptide" evidence="2">
    <location>
        <begin position="1"/>
        <end position="16"/>
    </location>
</feature>